<evidence type="ECO:0000313" key="2">
    <source>
        <dbReference type="Proteomes" id="UP000241647"/>
    </source>
</evidence>
<comment type="caution">
    <text evidence="1">The sequence shown here is derived from an EMBL/GenBank/DDBJ whole genome shotgun (WGS) entry which is preliminary data.</text>
</comment>
<dbReference type="Proteomes" id="UP000241647">
    <property type="component" value="Unassembled WGS sequence"/>
</dbReference>
<sequence length="95" mass="10673">MERIESTLADMIDAYAVMREKYVRNPADFHSLAGGDRDIALEVCGIRQAAYLIRNHRDETSGMSLPTWLHDEWAAKERAVSDLLTALATKEADHA</sequence>
<name>A0A2T2Z874_9NOCA</name>
<evidence type="ECO:0000313" key="1">
    <source>
        <dbReference type="EMBL" id="PSR63968.1"/>
    </source>
</evidence>
<accession>A0A2T2Z874</accession>
<proteinExistence type="predicted"/>
<protein>
    <submittedName>
        <fullName evidence="1">Uncharacterized protein</fullName>
    </submittedName>
</protein>
<dbReference type="AlphaFoldDB" id="A0A2T2Z874"/>
<dbReference type="EMBL" id="PYHS01000004">
    <property type="protein sequence ID" value="PSR63968.1"/>
    <property type="molecule type" value="Genomic_DNA"/>
</dbReference>
<organism evidence="1 2">
    <name type="scientific">Nocardia nova</name>
    <dbReference type="NCBI Taxonomy" id="37330"/>
    <lineage>
        <taxon>Bacteria</taxon>
        <taxon>Bacillati</taxon>
        <taxon>Actinomycetota</taxon>
        <taxon>Actinomycetes</taxon>
        <taxon>Mycobacteriales</taxon>
        <taxon>Nocardiaceae</taxon>
        <taxon>Nocardia</taxon>
    </lineage>
</organism>
<gene>
    <name evidence="1" type="ORF">C8259_08945</name>
</gene>
<reference evidence="1 2" key="1">
    <citation type="submission" date="2018-02" db="EMBL/GenBank/DDBJ databases">
        <title>8 Nocardia nova and 1 Nocardia cyriacigeorgica strain used for evolution to TMP-SMX.</title>
        <authorList>
            <person name="Mehta H."/>
            <person name="Weng J."/>
            <person name="Shamoo Y."/>
        </authorList>
    </citation>
    <scope>NUCLEOTIDE SEQUENCE [LARGE SCALE GENOMIC DNA]</scope>
    <source>
        <strain evidence="1 2">ATCC 33727</strain>
    </source>
</reference>